<dbReference type="Pfam" id="PF00069">
    <property type="entry name" value="Pkinase"/>
    <property type="match status" value="1"/>
</dbReference>
<evidence type="ECO:0000256" key="2">
    <source>
        <dbReference type="ARBA" id="ARBA00022840"/>
    </source>
</evidence>
<dbReference type="OrthoDB" id="248923at2759"/>
<keyword evidence="7" id="KW-1185">Reference proteome</keyword>
<accession>A0A1J4K5N8</accession>
<sequence>MSNKIDSKIQEILGIHHYKALTQIGKGGFSTVYLVEHLLCHTFYAIKITDVNDKKWSIIQYYRQEVQNLKKLAHKNIIHLYDAFETDEYLFMVLEYCQYGTIIEFLKQSNSSVNTRYLYYQIIKAVQYIHSLRIAHLDIKPANILVDANGTPKLSDFGLSTVVLSYNNQISNYCGSPLYSPPEMKKDSSYDAFCSDIWSLGVTIYEIASGRSPYKCLQRVNWEQLLEESHFGSDEFSDVLKSMIVVNPNMRKQCGEVLKMPLFKNLISYAPSLKSTSKPKITRNIIIKNKSVTAVGHISYRSNISLANYSLSRSYYTFKGNSNLESID</sequence>
<dbReference type="PANTHER" id="PTHR24362:SF309">
    <property type="entry name" value="PROTEIN KINASE DOMAIN-CONTAINING PROTEIN"/>
    <property type="match status" value="1"/>
</dbReference>
<evidence type="ECO:0000313" key="7">
    <source>
        <dbReference type="Proteomes" id="UP000179807"/>
    </source>
</evidence>
<keyword evidence="6" id="KW-0418">Kinase</keyword>
<dbReference type="Proteomes" id="UP000179807">
    <property type="component" value="Unassembled WGS sequence"/>
</dbReference>
<evidence type="ECO:0000256" key="1">
    <source>
        <dbReference type="ARBA" id="ARBA00022741"/>
    </source>
</evidence>
<dbReference type="GO" id="GO:0004674">
    <property type="term" value="F:protein serine/threonine kinase activity"/>
    <property type="evidence" value="ECO:0007669"/>
    <property type="project" value="UniProtKB-KW"/>
</dbReference>
<keyword evidence="1 3" id="KW-0547">Nucleotide-binding</keyword>
<comment type="similarity">
    <text evidence="4">Belongs to the protein kinase superfamily.</text>
</comment>
<dbReference type="InterPro" id="IPR017441">
    <property type="entry name" value="Protein_kinase_ATP_BS"/>
</dbReference>
<dbReference type="SMART" id="SM00220">
    <property type="entry name" value="S_TKc"/>
    <property type="match status" value="1"/>
</dbReference>
<evidence type="ECO:0000256" key="3">
    <source>
        <dbReference type="PROSITE-ProRule" id="PRU10141"/>
    </source>
</evidence>
<keyword evidence="4" id="KW-0723">Serine/threonine-protein kinase</keyword>
<dbReference type="Gene3D" id="1.10.510.10">
    <property type="entry name" value="Transferase(Phosphotransferase) domain 1"/>
    <property type="match status" value="1"/>
</dbReference>
<keyword evidence="2 3" id="KW-0067">ATP-binding</keyword>
<dbReference type="InterPro" id="IPR008271">
    <property type="entry name" value="Ser/Thr_kinase_AS"/>
</dbReference>
<dbReference type="RefSeq" id="XP_068359328.1">
    <property type="nucleotide sequence ID" value="XM_068504579.1"/>
</dbReference>
<dbReference type="SUPFAM" id="SSF56112">
    <property type="entry name" value="Protein kinase-like (PK-like)"/>
    <property type="match status" value="1"/>
</dbReference>
<dbReference type="GO" id="GO:0005524">
    <property type="term" value="F:ATP binding"/>
    <property type="evidence" value="ECO:0007669"/>
    <property type="project" value="UniProtKB-UniRule"/>
</dbReference>
<dbReference type="PROSITE" id="PS00107">
    <property type="entry name" value="PROTEIN_KINASE_ATP"/>
    <property type="match status" value="1"/>
</dbReference>
<dbReference type="AlphaFoldDB" id="A0A1J4K5N8"/>
<dbReference type="PROSITE" id="PS50011">
    <property type="entry name" value="PROTEIN_KINASE_DOM"/>
    <property type="match status" value="1"/>
</dbReference>
<organism evidence="6 7">
    <name type="scientific">Tritrichomonas foetus</name>
    <dbReference type="NCBI Taxonomy" id="1144522"/>
    <lineage>
        <taxon>Eukaryota</taxon>
        <taxon>Metamonada</taxon>
        <taxon>Parabasalia</taxon>
        <taxon>Tritrichomonadida</taxon>
        <taxon>Tritrichomonadidae</taxon>
        <taxon>Tritrichomonas</taxon>
    </lineage>
</organism>
<evidence type="ECO:0000313" key="6">
    <source>
        <dbReference type="EMBL" id="OHT06192.1"/>
    </source>
</evidence>
<feature type="domain" description="Protein kinase" evidence="5">
    <location>
        <begin position="18"/>
        <end position="263"/>
    </location>
</feature>
<dbReference type="InterPro" id="IPR000719">
    <property type="entry name" value="Prot_kinase_dom"/>
</dbReference>
<comment type="caution">
    <text evidence="6">The sequence shown here is derived from an EMBL/GenBank/DDBJ whole genome shotgun (WGS) entry which is preliminary data.</text>
</comment>
<proteinExistence type="inferred from homology"/>
<name>A0A1J4K5N8_9EUKA</name>
<dbReference type="GeneID" id="94839283"/>
<protein>
    <submittedName>
        <fullName evidence="6">CAMK family protein kinase</fullName>
    </submittedName>
</protein>
<dbReference type="FunFam" id="1.10.510.10:FF:000571">
    <property type="entry name" value="Maternal embryonic leucine zipper kinase"/>
    <property type="match status" value="1"/>
</dbReference>
<gene>
    <name evidence="6" type="ORF">TRFO_25804</name>
</gene>
<reference evidence="6" key="1">
    <citation type="submission" date="2016-10" db="EMBL/GenBank/DDBJ databases">
        <authorList>
            <person name="Benchimol M."/>
            <person name="Almeida L.G."/>
            <person name="Vasconcelos A.T."/>
            <person name="Perreira-Neves A."/>
            <person name="Rosa I.A."/>
            <person name="Tasca T."/>
            <person name="Bogo M.R."/>
            <person name="de Souza W."/>
        </authorList>
    </citation>
    <scope>NUCLEOTIDE SEQUENCE [LARGE SCALE GENOMIC DNA]</scope>
    <source>
        <strain evidence="6">K</strain>
    </source>
</reference>
<evidence type="ECO:0000259" key="5">
    <source>
        <dbReference type="PROSITE" id="PS50011"/>
    </source>
</evidence>
<feature type="binding site" evidence="3">
    <location>
        <position position="47"/>
    </location>
    <ligand>
        <name>ATP</name>
        <dbReference type="ChEBI" id="CHEBI:30616"/>
    </ligand>
</feature>
<dbReference type="VEuPathDB" id="TrichDB:TRFO_25804"/>
<keyword evidence="6" id="KW-0808">Transferase</keyword>
<dbReference type="EMBL" id="MLAK01000733">
    <property type="protein sequence ID" value="OHT06192.1"/>
    <property type="molecule type" value="Genomic_DNA"/>
</dbReference>
<dbReference type="PROSITE" id="PS00108">
    <property type="entry name" value="PROTEIN_KINASE_ST"/>
    <property type="match status" value="1"/>
</dbReference>
<dbReference type="PANTHER" id="PTHR24362">
    <property type="entry name" value="SERINE/THREONINE-PROTEIN KINASE NEK"/>
    <property type="match status" value="1"/>
</dbReference>
<evidence type="ECO:0000256" key="4">
    <source>
        <dbReference type="RuleBase" id="RU000304"/>
    </source>
</evidence>
<dbReference type="InterPro" id="IPR011009">
    <property type="entry name" value="Kinase-like_dom_sf"/>
</dbReference>